<reference evidence="1" key="1">
    <citation type="submission" date="2023-08" db="EMBL/GenBank/DDBJ databases">
        <title>A de novo genome assembly of Solanum verrucosum Schlechtendal, a Mexican diploid species geographically isolated from the other diploid A-genome species in potato relatives.</title>
        <authorList>
            <person name="Hosaka K."/>
        </authorList>
    </citation>
    <scope>NUCLEOTIDE SEQUENCE</scope>
    <source>
        <tissue evidence="1">Young leaves</tissue>
    </source>
</reference>
<name>A0AAF0RDT0_SOLVR</name>
<dbReference type="Proteomes" id="UP001234989">
    <property type="component" value="Chromosome 7"/>
</dbReference>
<keyword evidence="2" id="KW-1185">Reference proteome</keyword>
<evidence type="ECO:0000313" key="2">
    <source>
        <dbReference type="Proteomes" id="UP001234989"/>
    </source>
</evidence>
<dbReference type="EMBL" id="CP133618">
    <property type="protein sequence ID" value="WMV36941.1"/>
    <property type="molecule type" value="Genomic_DNA"/>
</dbReference>
<gene>
    <name evidence="1" type="ORF">MTR67_030326</name>
</gene>
<accession>A0AAF0RDT0</accession>
<protein>
    <submittedName>
        <fullName evidence="1">Uncharacterized protein</fullName>
    </submittedName>
</protein>
<proteinExistence type="predicted"/>
<evidence type="ECO:0000313" key="1">
    <source>
        <dbReference type="EMBL" id="WMV36941.1"/>
    </source>
</evidence>
<organism evidence="1 2">
    <name type="scientific">Solanum verrucosum</name>
    <dbReference type="NCBI Taxonomy" id="315347"/>
    <lineage>
        <taxon>Eukaryota</taxon>
        <taxon>Viridiplantae</taxon>
        <taxon>Streptophyta</taxon>
        <taxon>Embryophyta</taxon>
        <taxon>Tracheophyta</taxon>
        <taxon>Spermatophyta</taxon>
        <taxon>Magnoliopsida</taxon>
        <taxon>eudicotyledons</taxon>
        <taxon>Gunneridae</taxon>
        <taxon>Pentapetalae</taxon>
        <taxon>asterids</taxon>
        <taxon>lamiids</taxon>
        <taxon>Solanales</taxon>
        <taxon>Solanaceae</taxon>
        <taxon>Solanoideae</taxon>
        <taxon>Solaneae</taxon>
        <taxon>Solanum</taxon>
    </lineage>
</organism>
<sequence>MGISHSYRLEIA</sequence>